<keyword evidence="2" id="KW-1185">Reference proteome</keyword>
<dbReference type="EMBL" id="AOIP01000022">
    <property type="protein sequence ID" value="ELZ05746.1"/>
    <property type="molecule type" value="Genomic_DNA"/>
</dbReference>
<gene>
    <name evidence="1" type="ORF">C480_10125</name>
</gene>
<dbReference type="AlphaFoldDB" id="M0B4A8"/>
<organism evidence="1 2">
    <name type="scientific">Natrialba aegyptia DSM 13077</name>
    <dbReference type="NCBI Taxonomy" id="1227491"/>
    <lineage>
        <taxon>Archaea</taxon>
        <taxon>Methanobacteriati</taxon>
        <taxon>Methanobacteriota</taxon>
        <taxon>Stenosarchaea group</taxon>
        <taxon>Halobacteria</taxon>
        <taxon>Halobacteriales</taxon>
        <taxon>Natrialbaceae</taxon>
        <taxon>Natrialba</taxon>
    </lineage>
</organism>
<comment type="caution">
    <text evidence="1">The sequence shown here is derived from an EMBL/GenBank/DDBJ whole genome shotgun (WGS) entry which is preliminary data.</text>
</comment>
<evidence type="ECO:0000313" key="2">
    <source>
        <dbReference type="Proteomes" id="UP000011591"/>
    </source>
</evidence>
<protein>
    <submittedName>
        <fullName evidence="1">Uncharacterized protein</fullName>
    </submittedName>
</protein>
<dbReference type="RefSeq" id="WP_006665489.1">
    <property type="nucleotide sequence ID" value="NZ_AOIP01000022.1"/>
</dbReference>
<name>M0B4A8_9EURY</name>
<evidence type="ECO:0000313" key="1">
    <source>
        <dbReference type="EMBL" id="ELZ05746.1"/>
    </source>
</evidence>
<accession>M0B4A8</accession>
<dbReference type="Proteomes" id="UP000011591">
    <property type="component" value="Unassembled WGS sequence"/>
</dbReference>
<sequence length="789" mass="89312">MSSETSLHQPSDNTETRVAVRNKLSSRIEQQRRKEELNTEAYVRELIREAENAIVGENDTGRQPEEILEELHLYLWHDPDRPVATTEADVEPDMIYRFNQIHRRFETGHDIDAATWFEILVAVAKGLGIVEAFSDLTQYAPVRLETLDEQGRQSNVETATPIGRRRIGADDAADLEDRAVEITHSSCDHILAVALPRSGKDSTITSIGMNLWNEHNYSYFSILDDGRMETPMISIPNDEKAIRENLDRMGQEPAAFNAEVLVPAMDGIPAKLPANFRPFTIGIDDLTPHLILRLAGITKSDANTEQRIKQALDKTLERTGEVTELVSRLQVYAEEMDATIEWTEKRDSSASDGNGVQTKSVQYHMEAEDALNKAAQRLAHLAGEGLVASPEAETNINMQSVIANQDQASVLCCNFLSQGQEALKYTIMDLWLRLIYKARDQNSRLPRVCLEIRELKNIAPSKLADVRYKDTIKTLRQTIFFISTQGGSRRILMLGSTQKLNDVYKPVRSNMATKILLRLGEEEIETLDRSYNFSNEQMDQLSEFNIGQGMILAGGDAFWPLEFRGAPCGLGLGDRHWLDRYGIAWGARVRETEYDGWHSKHGDCEYWVDLTEHTVVTDESVPEVGTWHLLPEDFDDDLAPADVDQDAIDAALQRRRDYPVPADLSLQSTGFGDRQRELSLQQQDRDTTLSEVVERHNIPESIAPWLSKEAPTRKQLVATCRAVDEHDDLKRQEDIAENIGWTRSTLSRHLGKSDSLEKCITQNGKYYELTPIGKRAAKIRWDVVMEELK</sequence>
<dbReference type="PATRIC" id="fig|1227491.4.peg.2086"/>
<reference evidence="1 2" key="1">
    <citation type="journal article" date="2014" name="PLoS Genet.">
        <title>Phylogenetically driven sequencing of extremely halophilic archaea reveals strategies for static and dynamic osmo-response.</title>
        <authorList>
            <person name="Becker E.A."/>
            <person name="Seitzer P.M."/>
            <person name="Tritt A."/>
            <person name="Larsen D."/>
            <person name="Krusor M."/>
            <person name="Yao A.I."/>
            <person name="Wu D."/>
            <person name="Madern D."/>
            <person name="Eisen J.A."/>
            <person name="Darling A.E."/>
            <person name="Facciotti M.T."/>
        </authorList>
    </citation>
    <scope>NUCLEOTIDE SEQUENCE [LARGE SCALE GENOMIC DNA]</scope>
    <source>
        <strain evidence="1 2">DSM 13077</strain>
    </source>
</reference>
<dbReference type="SUPFAM" id="SSF52540">
    <property type="entry name" value="P-loop containing nucleoside triphosphate hydrolases"/>
    <property type="match status" value="1"/>
</dbReference>
<proteinExistence type="predicted"/>
<dbReference type="Gene3D" id="3.40.50.300">
    <property type="entry name" value="P-loop containing nucleotide triphosphate hydrolases"/>
    <property type="match status" value="1"/>
</dbReference>
<dbReference type="InterPro" id="IPR027417">
    <property type="entry name" value="P-loop_NTPase"/>
</dbReference>
<dbReference type="OrthoDB" id="230420at2157"/>